<proteinExistence type="predicted"/>
<dbReference type="Pfam" id="PF13966">
    <property type="entry name" value="zf-RVT"/>
    <property type="match status" value="1"/>
</dbReference>
<dbReference type="PANTHER" id="PTHR33116:SF80">
    <property type="entry name" value="REVERSE TRANSCRIPTASE ZINC-BINDING DOMAIN-CONTAINING PROTEIN"/>
    <property type="match status" value="1"/>
</dbReference>
<protein>
    <recommendedName>
        <fullName evidence="1">Reverse transcriptase zinc-binding domain-containing protein</fullName>
    </recommendedName>
</protein>
<evidence type="ECO:0000313" key="3">
    <source>
        <dbReference type="Proteomes" id="UP001454036"/>
    </source>
</evidence>
<dbReference type="AlphaFoldDB" id="A0AAV3PUN2"/>
<reference evidence="2 3" key="1">
    <citation type="submission" date="2024-01" db="EMBL/GenBank/DDBJ databases">
        <title>The complete chloroplast genome sequence of Lithospermum erythrorhizon: insights into the phylogenetic relationship among Boraginaceae species and the maternal lineages of purple gromwells.</title>
        <authorList>
            <person name="Okada T."/>
            <person name="Watanabe K."/>
        </authorList>
    </citation>
    <scope>NUCLEOTIDE SEQUENCE [LARGE SCALE GENOMIC DNA]</scope>
</reference>
<dbReference type="InterPro" id="IPR026960">
    <property type="entry name" value="RVT-Znf"/>
</dbReference>
<keyword evidence="3" id="KW-1185">Reference proteome</keyword>
<organism evidence="2 3">
    <name type="scientific">Lithospermum erythrorhizon</name>
    <name type="common">Purple gromwell</name>
    <name type="synonym">Lithospermum officinale var. erythrorhizon</name>
    <dbReference type="NCBI Taxonomy" id="34254"/>
    <lineage>
        <taxon>Eukaryota</taxon>
        <taxon>Viridiplantae</taxon>
        <taxon>Streptophyta</taxon>
        <taxon>Embryophyta</taxon>
        <taxon>Tracheophyta</taxon>
        <taxon>Spermatophyta</taxon>
        <taxon>Magnoliopsida</taxon>
        <taxon>eudicotyledons</taxon>
        <taxon>Gunneridae</taxon>
        <taxon>Pentapetalae</taxon>
        <taxon>asterids</taxon>
        <taxon>lamiids</taxon>
        <taxon>Boraginales</taxon>
        <taxon>Boraginaceae</taxon>
        <taxon>Boraginoideae</taxon>
        <taxon>Lithospermeae</taxon>
        <taxon>Lithospermum</taxon>
    </lineage>
</organism>
<evidence type="ECO:0000259" key="1">
    <source>
        <dbReference type="Pfam" id="PF13966"/>
    </source>
</evidence>
<dbReference type="EMBL" id="BAABME010002521">
    <property type="protein sequence ID" value="GAA0155003.1"/>
    <property type="molecule type" value="Genomic_DNA"/>
</dbReference>
<comment type="caution">
    <text evidence="2">The sequence shown here is derived from an EMBL/GenBank/DDBJ whole genome shotgun (WGS) entry which is preliminary data.</text>
</comment>
<dbReference type="PANTHER" id="PTHR33116">
    <property type="entry name" value="REVERSE TRANSCRIPTASE ZINC-BINDING DOMAIN-CONTAINING PROTEIN-RELATED-RELATED"/>
    <property type="match status" value="1"/>
</dbReference>
<sequence>MAADGDAASCGAARRKLDVIEGREVVRYCSNDVLRGVNRWSSVAFGFVLGLNLNFGVVESFFEKSLEAISNQDHGSVTELVVVGHVVGSPSVHQAQMEVGNSFEVLVEVEPLDKDAMLTVEDTKGVRTYNARSPELSSPVGEEHCWGSIGLLLVMIVSNALKEFGEFSGLKPNLGKSTVYVAGLEQEQAVQISQMVGISLGKLPVKYLGIPLITKPLGREPLKSRDSSIWRQLLKSREVVRHHIAVQVVDGRRARFWHDKWHPRGVLVDVVSVETKKSLRIAENATIEEVVWFKGSISRCSFVCWVLFHDKLPTKDRLKKWGL</sequence>
<name>A0AAV3PUN2_LITER</name>
<gene>
    <name evidence="2" type="ORF">LIER_12832</name>
</gene>
<feature type="domain" description="Reverse transcriptase zinc-binding" evidence="1">
    <location>
        <begin position="284"/>
        <end position="322"/>
    </location>
</feature>
<accession>A0AAV3PUN2</accession>
<dbReference type="Proteomes" id="UP001454036">
    <property type="component" value="Unassembled WGS sequence"/>
</dbReference>
<evidence type="ECO:0000313" key="2">
    <source>
        <dbReference type="EMBL" id="GAA0155003.1"/>
    </source>
</evidence>